<sequence length="57" mass="6276">MKIHLLTAGGLRINNTELVEKAFCGQRIIERPVIAVAWDLTVISGIFPSVDKLATQQ</sequence>
<accession>A0A655QHV0</accession>
<dbReference type="EMBL" id="CWOW01000007">
    <property type="protein sequence ID" value="CSA49228.1"/>
    <property type="molecule type" value="Genomic_DNA"/>
</dbReference>
<reference evidence="1 2" key="1">
    <citation type="submission" date="2015-07" db="EMBL/GenBank/DDBJ databases">
        <authorList>
            <consortium name="Pathogen Informatics"/>
        </authorList>
    </citation>
    <scope>NUCLEOTIDE SEQUENCE [LARGE SCALE GENOMIC DNA]</scope>
    <source>
        <strain evidence="1 2">A51</strain>
    </source>
</reference>
<name>A0A655QHV0_VIBCL</name>
<dbReference type="Proteomes" id="UP000044806">
    <property type="component" value="Unassembled WGS sequence"/>
</dbReference>
<protein>
    <submittedName>
        <fullName evidence="1">Uncharacterized protein</fullName>
    </submittedName>
</protein>
<organism evidence="1 2">
    <name type="scientific">Vibrio cholerae</name>
    <dbReference type="NCBI Taxonomy" id="666"/>
    <lineage>
        <taxon>Bacteria</taxon>
        <taxon>Pseudomonadati</taxon>
        <taxon>Pseudomonadota</taxon>
        <taxon>Gammaproteobacteria</taxon>
        <taxon>Vibrionales</taxon>
        <taxon>Vibrionaceae</taxon>
        <taxon>Vibrio</taxon>
    </lineage>
</organism>
<evidence type="ECO:0000313" key="1">
    <source>
        <dbReference type="EMBL" id="CSA49228.1"/>
    </source>
</evidence>
<proteinExistence type="predicted"/>
<evidence type="ECO:0000313" key="2">
    <source>
        <dbReference type="Proteomes" id="UP000044806"/>
    </source>
</evidence>
<dbReference type="AlphaFoldDB" id="A0A655QHV0"/>
<gene>
    <name evidence="1" type="ORF">ERS013165_01727</name>
</gene>